<feature type="signal peptide" evidence="1">
    <location>
        <begin position="1"/>
        <end position="18"/>
    </location>
</feature>
<feature type="chain" id="PRO_5028987398" evidence="1">
    <location>
        <begin position="19"/>
        <end position="139"/>
    </location>
</feature>
<protein>
    <submittedName>
        <fullName evidence="2">Uncharacterized protein</fullName>
    </submittedName>
</protein>
<name>A0A7C9VC30_9HYPH</name>
<keyword evidence="3" id="KW-1185">Reference proteome</keyword>
<reference evidence="2 3" key="1">
    <citation type="submission" date="2020-02" db="EMBL/GenBank/DDBJ databases">
        <title>Genome sequence of the type strain CGMCC 1.15528 of Mesorhizobium zhangyense.</title>
        <authorList>
            <person name="Gao J."/>
            <person name="Sun J."/>
        </authorList>
    </citation>
    <scope>NUCLEOTIDE SEQUENCE [LARGE SCALE GENOMIC DNA]</scope>
    <source>
        <strain evidence="2 3">CGMCC 1.15528</strain>
    </source>
</reference>
<dbReference type="Proteomes" id="UP000481252">
    <property type="component" value="Unassembled WGS sequence"/>
</dbReference>
<organism evidence="2 3">
    <name type="scientific">Mesorhizobium zhangyense</name>
    <dbReference type="NCBI Taxonomy" id="1776730"/>
    <lineage>
        <taxon>Bacteria</taxon>
        <taxon>Pseudomonadati</taxon>
        <taxon>Pseudomonadota</taxon>
        <taxon>Alphaproteobacteria</taxon>
        <taxon>Hyphomicrobiales</taxon>
        <taxon>Phyllobacteriaceae</taxon>
        <taxon>Mesorhizobium</taxon>
    </lineage>
</organism>
<evidence type="ECO:0000313" key="3">
    <source>
        <dbReference type="Proteomes" id="UP000481252"/>
    </source>
</evidence>
<sequence length="139" mass="14906">MLKVFLPLMLTLATSAQATELRHITVRTGTDGLSPVSLTVANAGKEPLACNADIAHWYSVELTAVAPGKAAQIELWFDPKSGTYAALNDKRENLPVERLWCGIEGRAYATRSQIALDHGAAPAALQLTCSDKTGRLVCE</sequence>
<dbReference type="AlphaFoldDB" id="A0A7C9VC30"/>
<dbReference type="RefSeq" id="WP_165116896.1">
    <property type="nucleotide sequence ID" value="NZ_JAAKZG010000004.1"/>
</dbReference>
<keyword evidence="1" id="KW-0732">Signal</keyword>
<gene>
    <name evidence="2" type="ORF">G6N74_10055</name>
</gene>
<accession>A0A7C9VC30</accession>
<evidence type="ECO:0000313" key="2">
    <source>
        <dbReference type="EMBL" id="NGN41410.1"/>
    </source>
</evidence>
<comment type="caution">
    <text evidence="2">The sequence shown here is derived from an EMBL/GenBank/DDBJ whole genome shotgun (WGS) entry which is preliminary data.</text>
</comment>
<evidence type="ECO:0000256" key="1">
    <source>
        <dbReference type="SAM" id="SignalP"/>
    </source>
</evidence>
<dbReference type="EMBL" id="JAAKZG010000004">
    <property type="protein sequence ID" value="NGN41410.1"/>
    <property type="molecule type" value="Genomic_DNA"/>
</dbReference>
<proteinExistence type="predicted"/>